<dbReference type="Gene3D" id="1.10.260.40">
    <property type="entry name" value="lambda repressor-like DNA-binding domains"/>
    <property type="match status" value="1"/>
</dbReference>
<proteinExistence type="predicted"/>
<dbReference type="AlphaFoldDB" id="A0A553IH65"/>
<gene>
    <name evidence="1" type="ORF">FNV44_00455</name>
</gene>
<dbReference type="GeneID" id="41339177"/>
<organism evidence="1 2">
    <name type="scientific">Acholeplasma laidlawii</name>
    <dbReference type="NCBI Taxonomy" id="2148"/>
    <lineage>
        <taxon>Bacteria</taxon>
        <taxon>Bacillati</taxon>
        <taxon>Mycoplasmatota</taxon>
        <taxon>Mollicutes</taxon>
        <taxon>Acholeplasmatales</taxon>
        <taxon>Acholeplasmataceae</taxon>
        <taxon>Acholeplasma</taxon>
    </lineage>
</organism>
<protein>
    <recommendedName>
        <fullName evidence="3">Helix-turn-helix transcriptional regulator</fullName>
    </recommendedName>
</protein>
<evidence type="ECO:0000313" key="2">
    <source>
        <dbReference type="Proteomes" id="UP000315938"/>
    </source>
</evidence>
<dbReference type="InterPro" id="IPR010982">
    <property type="entry name" value="Lambda_DNA-bd_dom_sf"/>
</dbReference>
<dbReference type="EMBL" id="VKID01000001">
    <property type="protein sequence ID" value="TRX99544.1"/>
    <property type="molecule type" value="Genomic_DNA"/>
</dbReference>
<dbReference type="RefSeq" id="WP_012242972.1">
    <property type="nucleotide sequence ID" value="NZ_JACAOE010000001.1"/>
</dbReference>
<evidence type="ECO:0000313" key="1">
    <source>
        <dbReference type="EMBL" id="TRX99544.1"/>
    </source>
</evidence>
<accession>A0A553IH65</accession>
<evidence type="ECO:0008006" key="3">
    <source>
        <dbReference type="Google" id="ProtNLM"/>
    </source>
</evidence>
<comment type="caution">
    <text evidence="1">The sequence shown here is derived from an EMBL/GenBank/DDBJ whole genome shotgun (WGS) entry which is preliminary data.</text>
</comment>
<name>A0A553IH65_ACHLA</name>
<dbReference type="GO" id="GO:0003677">
    <property type="term" value="F:DNA binding"/>
    <property type="evidence" value="ECO:0007669"/>
    <property type="project" value="InterPro"/>
</dbReference>
<sequence>MFESIDIMKTLDSIRANHKIKIQDLVQGIMSRKTYTRLLNDEASISFYDLNKLLEKLSIPFLEFSLYVVNSIEGQFPMESSFFLTILRENYQKAYDEFYPGVMGKELKTIFGAKSVPATIELMLYKLNKQSKEVSLRNLHQKFDLKSILESRIIDDGISGILYSFVYLVGDSERRQIGNFIYKVIFDPSFRHYYSYTEISKTIIHVTGILSFTLLDKLDDEELNRLEKIVVGALDYHTKFRGTVFDHKIFRILYQFQKEKNLENDFIIFSYISSYLSVFEKGAIPHKLDVTKEDMIIFKNYLKKGLYQQNTMYEGMLKHGKIW</sequence>
<reference evidence="1 2" key="1">
    <citation type="submission" date="2019-07" db="EMBL/GenBank/DDBJ databases">
        <title>Genome sequence of Acholeplasma laidlawii strain with increased resistance to erythromycin.</title>
        <authorList>
            <person name="Medvedeva E.S."/>
            <person name="Baranova N.B."/>
            <person name="Siniagina M.N."/>
            <person name="Mouzykantov A."/>
            <person name="Chernova O.A."/>
            <person name="Chernov V.M."/>
        </authorList>
    </citation>
    <scope>NUCLEOTIDE SEQUENCE [LARGE SCALE GENOMIC DNA]</scope>
    <source>
        <strain evidence="1 2">PG8REry</strain>
    </source>
</reference>
<dbReference type="PROSITE" id="PS50096">
    <property type="entry name" value="IQ"/>
    <property type="match status" value="1"/>
</dbReference>
<dbReference type="Proteomes" id="UP000315938">
    <property type="component" value="Unassembled WGS sequence"/>
</dbReference>